<evidence type="ECO:0000313" key="3">
    <source>
        <dbReference type="Proteomes" id="UP000286595"/>
    </source>
</evidence>
<evidence type="ECO:0000256" key="1">
    <source>
        <dbReference type="SAM" id="Phobius"/>
    </source>
</evidence>
<keyword evidence="1" id="KW-0472">Membrane</keyword>
<name>A0A3R6HAQ0_9FIRM</name>
<dbReference type="AlphaFoldDB" id="A0A3R6HAQ0"/>
<organism evidence="2 3">
    <name type="scientific">Coprococcus comes</name>
    <dbReference type="NCBI Taxonomy" id="410072"/>
    <lineage>
        <taxon>Bacteria</taxon>
        <taxon>Bacillati</taxon>
        <taxon>Bacillota</taxon>
        <taxon>Clostridia</taxon>
        <taxon>Lachnospirales</taxon>
        <taxon>Lachnospiraceae</taxon>
        <taxon>Coprococcus</taxon>
    </lineage>
</organism>
<gene>
    <name evidence="2" type="ORF">DW252_12840</name>
</gene>
<protein>
    <submittedName>
        <fullName evidence="2">Uncharacterized protein</fullName>
    </submittedName>
</protein>
<comment type="caution">
    <text evidence="2">The sequence shown here is derived from an EMBL/GenBank/DDBJ whole genome shotgun (WGS) entry which is preliminary data.</text>
</comment>
<reference evidence="2 3" key="1">
    <citation type="submission" date="2018-08" db="EMBL/GenBank/DDBJ databases">
        <title>A genome reference for cultivated species of the human gut microbiota.</title>
        <authorList>
            <person name="Zou Y."/>
            <person name="Xue W."/>
            <person name="Luo G."/>
        </authorList>
    </citation>
    <scope>NUCLEOTIDE SEQUENCE [LARGE SCALE GENOMIC DNA]</scope>
    <source>
        <strain evidence="2 3">AM22-12LB</strain>
    </source>
</reference>
<dbReference type="RefSeq" id="WP_118218964.1">
    <property type="nucleotide sequence ID" value="NZ_QRIM01000016.1"/>
</dbReference>
<proteinExistence type="predicted"/>
<evidence type="ECO:0000313" key="2">
    <source>
        <dbReference type="EMBL" id="RHG58984.1"/>
    </source>
</evidence>
<feature type="transmembrane region" description="Helical" evidence="1">
    <location>
        <begin position="51"/>
        <end position="71"/>
    </location>
</feature>
<accession>A0A3R6HAQ0</accession>
<sequence length="132" mass="14211">MLGKIKSWVRVIPISTEAFGFAAVVASVAPVPDAIGNLVTSIRYIALSHSVWSVLQPAIPVIILALAAIAFCKNNYKVALAAGIVATIYFLLPASHMSTEPVVIQLCDIICLDLYTLKLCVQDNYEETGYAE</sequence>
<dbReference type="Proteomes" id="UP000286595">
    <property type="component" value="Unassembled WGS sequence"/>
</dbReference>
<dbReference type="EMBL" id="QRIM01000016">
    <property type="protein sequence ID" value="RHG58984.1"/>
    <property type="molecule type" value="Genomic_DNA"/>
</dbReference>
<keyword evidence="1" id="KW-1133">Transmembrane helix</keyword>
<keyword evidence="1" id="KW-0812">Transmembrane</keyword>
<feature type="transmembrane region" description="Helical" evidence="1">
    <location>
        <begin position="12"/>
        <end position="31"/>
    </location>
</feature>
<feature type="transmembrane region" description="Helical" evidence="1">
    <location>
        <begin position="78"/>
        <end position="97"/>
    </location>
</feature>